<dbReference type="InterPro" id="IPR051678">
    <property type="entry name" value="AGP_Transferase"/>
</dbReference>
<reference evidence="3 4" key="1">
    <citation type="journal article" date="2024" name="Commun. Biol.">
        <title>Comparative genomic analysis of thermophilic fungi reveals convergent evolutionary adaptations and gene losses.</title>
        <authorList>
            <person name="Steindorff A.S."/>
            <person name="Aguilar-Pontes M.V."/>
            <person name="Robinson A.J."/>
            <person name="Andreopoulos B."/>
            <person name="LaButti K."/>
            <person name="Kuo A."/>
            <person name="Mondo S."/>
            <person name="Riley R."/>
            <person name="Otillar R."/>
            <person name="Haridas S."/>
            <person name="Lipzen A."/>
            <person name="Grimwood J."/>
            <person name="Schmutz J."/>
            <person name="Clum A."/>
            <person name="Reid I.D."/>
            <person name="Moisan M.C."/>
            <person name="Butler G."/>
            <person name="Nguyen T.T.M."/>
            <person name="Dewar K."/>
            <person name="Conant G."/>
            <person name="Drula E."/>
            <person name="Henrissat B."/>
            <person name="Hansel C."/>
            <person name="Singer S."/>
            <person name="Hutchinson M.I."/>
            <person name="de Vries R.P."/>
            <person name="Natvig D.O."/>
            <person name="Powell A.J."/>
            <person name="Tsang A."/>
            <person name="Grigoriev I.V."/>
        </authorList>
    </citation>
    <scope>NUCLEOTIDE SEQUENCE [LARGE SCALE GENOMIC DNA]</scope>
    <source>
        <strain evidence="3 4">CBS 620.91</strain>
    </source>
</reference>
<dbReference type="InterPro" id="IPR002575">
    <property type="entry name" value="Aminoglycoside_PTrfase"/>
</dbReference>
<comment type="caution">
    <text evidence="3">The sequence shown here is derived from an EMBL/GenBank/DDBJ whole genome shotgun (WGS) entry which is preliminary data.</text>
</comment>
<dbReference type="Pfam" id="PF01636">
    <property type="entry name" value="APH"/>
    <property type="match status" value="1"/>
</dbReference>
<evidence type="ECO:0000313" key="3">
    <source>
        <dbReference type="EMBL" id="KAL1835867.1"/>
    </source>
</evidence>
<dbReference type="Gene3D" id="3.90.1200.10">
    <property type="match status" value="1"/>
</dbReference>
<dbReference type="Proteomes" id="UP001583172">
    <property type="component" value="Unassembled WGS sequence"/>
</dbReference>
<dbReference type="PANTHER" id="PTHR21310">
    <property type="entry name" value="AMINOGLYCOSIDE PHOSPHOTRANSFERASE-RELATED-RELATED"/>
    <property type="match status" value="1"/>
</dbReference>
<evidence type="ECO:0000259" key="2">
    <source>
        <dbReference type="Pfam" id="PF01636"/>
    </source>
</evidence>
<evidence type="ECO:0000256" key="1">
    <source>
        <dbReference type="SAM" id="MobiDB-lite"/>
    </source>
</evidence>
<dbReference type="PANTHER" id="PTHR21310:SF13">
    <property type="entry name" value="AMINOGLYCOSIDE PHOSPHOTRANSFERASE DOMAIN-CONTAINING PROTEIN"/>
    <property type="match status" value="1"/>
</dbReference>
<dbReference type="Gene3D" id="3.30.200.20">
    <property type="entry name" value="Phosphorylase Kinase, domain 1"/>
    <property type="match status" value="1"/>
</dbReference>
<gene>
    <name evidence="3" type="ORF">VTJ49DRAFT_5960</name>
</gene>
<feature type="region of interest" description="Disordered" evidence="1">
    <location>
        <begin position="1"/>
        <end position="22"/>
    </location>
</feature>
<feature type="domain" description="Aminoglycoside phosphotransferase" evidence="2">
    <location>
        <begin position="73"/>
        <end position="372"/>
    </location>
</feature>
<feature type="region of interest" description="Disordered" evidence="1">
    <location>
        <begin position="208"/>
        <end position="236"/>
    </location>
</feature>
<accession>A0ABR3V2A3</accession>
<dbReference type="SUPFAM" id="SSF56112">
    <property type="entry name" value="Protein kinase-like (PK-like)"/>
    <property type="match status" value="1"/>
</dbReference>
<dbReference type="InterPro" id="IPR011009">
    <property type="entry name" value="Kinase-like_dom_sf"/>
</dbReference>
<dbReference type="EMBL" id="JAZGSY010000520">
    <property type="protein sequence ID" value="KAL1835867.1"/>
    <property type="molecule type" value="Genomic_DNA"/>
</dbReference>
<proteinExistence type="predicted"/>
<keyword evidence="4" id="KW-1185">Reference proteome</keyword>
<evidence type="ECO:0000313" key="4">
    <source>
        <dbReference type="Proteomes" id="UP001583172"/>
    </source>
</evidence>
<protein>
    <recommendedName>
        <fullName evidence="2">Aminoglycoside phosphotransferase domain-containing protein</fullName>
    </recommendedName>
</protein>
<feature type="compositionally biased region" description="Low complexity" evidence="1">
    <location>
        <begin position="210"/>
        <end position="227"/>
    </location>
</feature>
<sequence>MGSQPDPDTDFPIRVSDTYQRRPTPPDLHRYWRSHEEYGYLERYWPDDDHECWVKNIRSILARHAPSLASADIKYFAKGTFNRLYSLMNPDWDGKAYIFRVSIPVEPFFKTESEIATMEYVRRHTSMPIPRVVAFSSSDDNELGHEWIIMEMMPGEPLRTLWPTMPEEARVAVFAELAQHAKQLVSLRFSKFGSIFFSDVADLVLPKGEPSSPSVSPVQTPDQTTTTTDDDKMDKDIGPGDAFVLGRLVAQDFFFDKRIYYPGSRGPFTTTRSLIDMRATLLEWRLHDLSPIPNQPWYSEMDREVSHHYNRILAIFQRLKALIPRLVPEQNGPEDVGVLWHDDLSEHNLLLDPVTFKLTAVLDWESVSVVPAYETHDARPAWLSDRDWRPTPLVHLARGVPRNDEWLAAERVRRVGEMGSAREAYHEIVGKLYHEDEETGTRARRKQKVAWFLAVDMLLRWPWWAEEWMREEGLWEEGADGGLTALETNGVTNGAVNGIANQSEAHSKLARLGHGPVTNGEALDAMENHTPKSSKAVIKQSTLDTAGDLAALANSEAEKTVE</sequence>
<name>A0ABR3V2A3_HUMIN</name>
<organism evidence="3 4">
    <name type="scientific">Humicola insolens</name>
    <name type="common">Soft-rot fungus</name>
    <dbReference type="NCBI Taxonomy" id="85995"/>
    <lineage>
        <taxon>Eukaryota</taxon>
        <taxon>Fungi</taxon>
        <taxon>Dikarya</taxon>
        <taxon>Ascomycota</taxon>
        <taxon>Pezizomycotina</taxon>
        <taxon>Sordariomycetes</taxon>
        <taxon>Sordariomycetidae</taxon>
        <taxon>Sordariales</taxon>
        <taxon>Chaetomiaceae</taxon>
        <taxon>Mycothermus</taxon>
    </lineage>
</organism>